<protein>
    <submittedName>
        <fullName evidence="2">5922_t:CDS:1</fullName>
    </submittedName>
</protein>
<evidence type="ECO:0000313" key="2">
    <source>
        <dbReference type="EMBL" id="CAG8779819.1"/>
    </source>
</evidence>
<reference evidence="2" key="1">
    <citation type="submission" date="2021-06" db="EMBL/GenBank/DDBJ databases">
        <authorList>
            <person name="Kallberg Y."/>
            <person name="Tangrot J."/>
            <person name="Rosling A."/>
        </authorList>
    </citation>
    <scope>NUCLEOTIDE SEQUENCE</scope>
    <source>
        <strain evidence="2">FL130A</strain>
    </source>
</reference>
<keyword evidence="3" id="KW-1185">Reference proteome</keyword>
<feature type="non-terminal residue" evidence="2">
    <location>
        <position position="1"/>
    </location>
</feature>
<organism evidence="2 3">
    <name type="scientific">Ambispora leptoticha</name>
    <dbReference type="NCBI Taxonomy" id="144679"/>
    <lineage>
        <taxon>Eukaryota</taxon>
        <taxon>Fungi</taxon>
        <taxon>Fungi incertae sedis</taxon>
        <taxon>Mucoromycota</taxon>
        <taxon>Glomeromycotina</taxon>
        <taxon>Glomeromycetes</taxon>
        <taxon>Archaeosporales</taxon>
        <taxon>Ambisporaceae</taxon>
        <taxon>Ambispora</taxon>
    </lineage>
</organism>
<dbReference type="OrthoDB" id="2391219at2759"/>
<evidence type="ECO:0000313" key="3">
    <source>
        <dbReference type="Proteomes" id="UP000789508"/>
    </source>
</evidence>
<comment type="caution">
    <text evidence="2">The sequence shown here is derived from an EMBL/GenBank/DDBJ whole genome shotgun (WGS) entry which is preliminary data.</text>
</comment>
<dbReference type="Proteomes" id="UP000789508">
    <property type="component" value="Unassembled WGS sequence"/>
</dbReference>
<sequence length="150" mass="16699">NTDLGWGGKADKSQKNEPWGSQAADKLQTETNSSWGVKADKSRSDTWGSQTADKSQPETNTSWGVKADKSQADPWGSQTTNKSQTEMNPPWSAQSSDKFVEEPRGRSNEPREIPNWSKSNSGWVQNSENNTNLNQPNSTLKPDLKSDAWW</sequence>
<name>A0A9N9P311_9GLOM</name>
<feature type="compositionally biased region" description="Polar residues" evidence="1">
    <location>
        <begin position="116"/>
        <end position="140"/>
    </location>
</feature>
<dbReference type="AlphaFoldDB" id="A0A9N9P311"/>
<feature type="compositionally biased region" description="Polar residues" evidence="1">
    <location>
        <begin position="45"/>
        <end position="63"/>
    </location>
</feature>
<proteinExistence type="predicted"/>
<feature type="region of interest" description="Disordered" evidence="1">
    <location>
        <begin position="1"/>
        <end position="150"/>
    </location>
</feature>
<accession>A0A9N9P311</accession>
<gene>
    <name evidence="2" type="ORF">ALEPTO_LOCUS14613</name>
</gene>
<dbReference type="EMBL" id="CAJVPS010058203">
    <property type="protein sequence ID" value="CAG8779819.1"/>
    <property type="molecule type" value="Genomic_DNA"/>
</dbReference>
<feature type="compositionally biased region" description="Basic and acidic residues" evidence="1">
    <location>
        <begin position="98"/>
        <end position="112"/>
    </location>
</feature>
<feature type="compositionally biased region" description="Polar residues" evidence="1">
    <location>
        <begin position="76"/>
        <end position="97"/>
    </location>
</feature>
<evidence type="ECO:0000256" key="1">
    <source>
        <dbReference type="SAM" id="MobiDB-lite"/>
    </source>
</evidence>